<feature type="transmembrane region" description="Helical" evidence="1">
    <location>
        <begin position="6"/>
        <end position="26"/>
    </location>
</feature>
<name>A0A838CPC7_9BACI</name>
<keyword evidence="1" id="KW-1133">Transmembrane helix</keyword>
<dbReference type="EMBL" id="JACEFG010000001">
    <property type="protein sequence ID" value="MBA2173708.1"/>
    <property type="molecule type" value="Genomic_DNA"/>
</dbReference>
<proteinExistence type="predicted"/>
<dbReference type="Proteomes" id="UP000571017">
    <property type="component" value="Unassembled WGS sequence"/>
</dbReference>
<accession>A0A838CPC7</accession>
<evidence type="ECO:0000313" key="2">
    <source>
        <dbReference type="EMBL" id="MBA2173708.1"/>
    </source>
</evidence>
<gene>
    <name evidence="2" type="ORF">H0266_02235</name>
</gene>
<evidence type="ECO:0000313" key="3">
    <source>
        <dbReference type="Proteomes" id="UP000571017"/>
    </source>
</evidence>
<keyword evidence="1" id="KW-0472">Membrane</keyword>
<dbReference type="RefSeq" id="WP_181470750.1">
    <property type="nucleotide sequence ID" value="NZ_JACEFG010000001.1"/>
</dbReference>
<reference evidence="2 3" key="1">
    <citation type="journal article" date="2004" name="Extremophiles">
        <title>Halobacillus locisalis sp. nov., a halophilic bacterium isolated from a marine solar saltern of the Yellow Sea in Korea.</title>
        <authorList>
            <person name="Yoon J.H."/>
            <person name="Kang K.H."/>
            <person name="Oh T.K."/>
            <person name="Park Y.H."/>
        </authorList>
    </citation>
    <scope>NUCLEOTIDE SEQUENCE [LARGE SCALE GENOMIC DNA]</scope>
    <source>
        <strain evidence="2 3">KCTC 3788</strain>
    </source>
</reference>
<evidence type="ECO:0000256" key="1">
    <source>
        <dbReference type="SAM" id="Phobius"/>
    </source>
</evidence>
<organism evidence="2 3">
    <name type="scientific">Halobacillus locisalis</name>
    <dbReference type="NCBI Taxonomy" id="220753"/>
    <lineage>
        <taxon>Bacteria</taxon>
        <taxon>Bacillati</taxon>
        <taxon>Bacillota</taxon>
        <taxon>Bacilli</taxon>
        <taxon>Bacillales</taxon>
        <taxon>Bacillaceae</taxon>
        <taxon>Halobacillus</taxon>
    </lineage>
</organism>
<keyword evidence="1" id="KW-0812">Transmembrane</keyword>
<keyword evidence="3" id="KW-1185">Reference proteome</keyword>
<comment type="caution">
    <text evidence="2">The sequence shown here is derived from an EMBL/GenBank/DDBJ whole genome shotgun (WGS) entry which is preliminary data.</text>
</comment>
<dbReference type="AlphaFoldDB" id="A0A838CPC7"/>
<protein>
    <submittedName>
        <fullName evidence="2">Uncharacterized protein</fullName>
    </submittedName>
</protein>
<sequence length="53" mass="6039">MADIILLLLGAIGGGIVIFFGTIILVGRKIFEPSKEWREKVERLEQEVRDLKK</sequence>